<feature type="domain" description="Glycerophosphoryl diester phosphodiesterase membrane" evidence="3">
    <location>
        <begin position="265"/>
        <end position="388"/>
    </location>
</feature>
<keyword evidence="5" id="KW-1185">Reference proteome</keyword>
<dbReference type="Proteomes" id="UP000293036">
    <property type="component" value="Unassembled WGS sequence"/>
</dbReference>
<keyword evidence="2" id="KW-0472">Membrane</keyword>
<dbReference type="InterPro" id="IPR018476">
    <property type="entry name" value="GlyceroP-diester-Pdiesterase_M"/>
</dbReference>
<keyword evidence="2" id="KW-0812">Transmembrane</keyword>
<feature type="transmembrane region" description="Helical" evidence="2">
    <location>
        <begin position="355"/>
        <end position="384"/>
    </location>
</feature>
<feature type="region of interest" description="Disordered" evidence="1">
    <location>
        <begin position="1"/>
        <end position="62"/>
    </location>
</feature>
<dbReference type="OrthoDB" id="121140at2"/>
<evidence type="ECO:0000313" key="5">
    <source>
        <dbReference type="Proteomes" id="UP000293036"/>
    </source>
</evidence>
<dbReference type="AlphaFoldDB" id="A0A4Q9V3Q3"/>
<reference evidence="4 5" key="1">
    <citation type="submission" date="2019-02" db="EMBL/GenBank/DDBJ databases">
        <title>Arcanobacterium bovis sp. nov., isolated from the milk of a cow with mastitis.</title>
        <authorList>
            <person name="Sammra O."/>
            <person name="Foster G."/>
            <person name="Hassan A."/>
            <person name="Alssahen M."/>
            <person name="Laemmler C."/>
            <person name="Borowiak M."/>
            <person name="Malorny B."/>
            <person name="Abdulmawjood A."/>
        </authorList>
    </citation>
    <scope>NUCLEOTIDE SEQUENCE [LARGE SCALE GENOMIC DNA]</scope>
    <source>
        <strain evidence="4 5">C605018/01/1</strain>
    </source>
</reference>
<accession>A0A4Q9V3Q3</accession>
<dbReference type="EMBL" id="SJDT01000001">
    <property type="protein sequence ID" value="TBW23617.1"/>
    <property type="molecule type" value="Genomic_DNA"/>
</dbReference>
<protein>
    <recommendedName>
        <fullName evidence="3">Glycerophosphoryl diester phosphodiesterase membrane domain-containing protein</fullName>
    </recommendedName>
</protein>
<feature type="compositionally biased region" description="Polar residues" evidence="1">
    <location>
        <begin position="13"/>
        <end position="38"/>
    </location>
</feature>
<feature type="transmembrane region" description="Helical" evidence="2">
    <location>
        <begin position="112"/>
        <end position="134"/>
    </location>
</feature>
<gene>
    <name evidence="4" type="ORF">EZJ44_00285</name>
</gene>
<feature type="compositionally biased region" description="Low complexity" evidence="1">
    <location>
        <begin position="46"/>
        <end position="62"/>
    </location>
</feature>
<sequence length="405" mass="43246">MDENSNPVPPNEGSAQNQPTSWQPSSPYTASAPNSPFSANIPPAPNAFSSQSPAQPSAYGQSAGYEQNGQFGVADDRATQFSSGWRTVIPLHPLSVGESLDAVFRLIKFNPVAFIVFPVIIGFIFSILSSALFAGVSETTIINSIFKGDIAGGSLRIDLQNFAAIIIPLVMISGFLGLLQHSLVTIAGARVSLASVRGKKLTLGETFKLVAYKFWKNFFRLVGASIILGLAFFAAYLVFIIIIGGVIASAAPYGNPNNFTGGIAIFLLIMILAFALVVVAFSIRLMLTTSAIVIEGIGPFAAIARSWNLTRKSFFHILGLVAVTAFFALAVALVIAVIFALLIPSFSTTSSLPVVSTIISTIISVVISSALIIPFTSALVNTVYLNMRFRRENFHQQLLMEVTGR</sequence>
<comment type="caution">
    <text evidence="4">The sequence shown here is derived from an EMBL/GenBank/DDBJ whole genome shotgun (WGS) entry which is preliminary data.</text>
</comment>
<organism evidence="4 5">
    <name type="scientific">Arcanobacterium bovis</name>
    <dbReference type="NCBI Taxonomy" id="2529275"/>
    <lineage>
        <taxon>Bacteria</taxon>
        <taxon>Bacillati</taxon>
        <taxon>Actinomycetota</taxon>
        <taxon>Actinomycetes</taxon>
        <taxon>Actinomycetales</taxon>
        <taxon>Actinomycetaceae</taxon>
        <taxon>Arcanobacterium</taxon>
    </lineage>
</organism>
<keyword evidence="2" id="KW-1133">Transmembrane helix</keyword>
<evidence type="ECO:0000256" key="2">
    <source>
        <dbReference type="SAM" id="Phobius"/>
    </source>
</evidence>
<feature type="transmembrane region" description="Helical" evidence="2">
    <location>
        <begin position="314"/>
        <end position="343"/>
    </location>
</feature>
<dbReference type="RefSeq" id="WP_131278974.1">
    <property type="nucleotide sequence ID" value="NZ_JBHSLR010000009.1"/>
</dbReference>
<name>A0A4Q9V3Q3_9ACTO</name>
<evidence type="ECO:0000256" key="1">
    <source>
        <dbReference type="SAM" id="MobiDB-lite"/>
    </source>
</evidence>
<evidence type="ECO:0000313" key="4">
    <source>
        <dbReference type="EMBL" id="TBW23617.1"/>
    </source>
</evidence>
<proteinExistence type="predicted"/>
<feature type="transmembrane region" description="Helical" evidence="2">
    <location>
        <begin position="263"/>
        <end position="283"/>
    </location>
</feature>
<feature type="transmembrane region" description="Helical" evidence="2">
    <location>
        <begin position="218"/>
        <end position="251"/>
    </location>
</feature>
<dbReference type="Pfam" id="PF10110">
    <property type="entry name" value="GPDPase_memb"/>
    <property type="match status" value="1"/>
</dbReference>
<feature type="transmembrane region" description="Helical" evidence="2">
    <location>
        <begin position="162"/>
        <end position="189"/>
    </location>
</feature>
<evidence type="ECO:0000259" key="3">
    <source>
        <dbReference type="Pfam" id="PF10110"/>
    </source>
</evidence>